<reference evidence="3" key="1">
    <citation type="journal article" date="2019" name="bioRxiv">
        <title>The Genome of the Zebra Mussel, Dreissena polymorpha: A Resource for Invasive Species Research.</title>
        <authorList>
            <person name="McCartney M.A."/>
            <person name="Auch B."/>
            <person name="Kono T."/>
            <person name="Mallez S."/>
            <person name="Zhang Y."/>
            <person name="Obille A."/>
            <person name="Becker A."/>
            <person name="Abrahante J.E."/>
            <person name="Garbe J."/>
            <person name="Badalamenti J.P."/>
            <person name="Herman A."/>
            <person name="Mangelson H."/>
            <person name="Liachko I."/>
            <person name="Sullivan S."/>
            <person name="Sone E.D."/>
            <person name="Koren S."/>
            <person name="Silverstein K.A.T."/>
            <person name="Beckman K.B."/>
            <person name="Gohl D.M."/>
        </authorList>
    </citation>
    <scope>NUCLEOTIDE SEQUENCE</scope>
    <source>
        <strain evidence="3">Duluth1</strain>
        <tissue evidence="3">Whole animal</tissue>
    </source>
</reference>
<dbReference type="GO" id="GO:1990404">
    <property type="term" value="F:NAD+-protein mono-ADP-ribosyltransferase activity"/>
    <property type="evidence" value="ECO:0007669"/>
    <property type="project" value="TreeGrafter"/>
</dbReference>
<keyword evidence="1" id="KW-0808">Transferase</keyword>
<dbReference type="EC" id="2.4.2.-" evidence="1"/>
<dbReference type="Gene3D" id="3.90.228.10">
    <property type="match status" value="1"/>
</dbReference>
<dbReference type="PANTHER" id="PTHR45740">
    <property type="entry name" value="POLY [ADP-RIBOSE] POLYMERASE"/>
    <property type="match status" value="1"/>
</dbReference>
<dbReference type="GO" id="GO:0003950">
    <property type="term" value="F:NAD+ poly-ADP-ribosyltransferase activity"/>
    <property type="evidence" value="ECO:0007669"/>
    <property type="project" value="UniProtKB-UniRule"/>
</dbReference>
<dbReference type="EMBL" id="JAIWYP010000005">
    <property type="protein sequence ID" value="KAH3824442.1"/>
    <property type="molecule type" value="Genomic_DNA"/>
</dbReference>
<dbReference type="PROSITE" id="PS51059">
    <property type="entry name" value="PARP_CATALYTIC"/>
    <property type="match status" value="1"/>
</dbReference>
<dbReference type="InterPro" id="IPR051712">
    <property type="entry name" value="ARTD-AVP"/>
</dbReference>
<dbReference type="InterPro" id="IPR012317">
    <property type="entry name" value="Poly(ADP-ribose)pol_cat_dom"/>
</dbReference>
<name>A0A9D4GX06_DREPO</name>
<protein>
    <recommendedName>
        <fullName evidence="1">Poly [ADP-ribose] polymerase</fullName>
        <shortName evidence="1">PARP</shortName>
        <ecNumber evidence="1">2.4.2.-</ecNumber>
    </recommendedName>
</protein>
<dbReference type="SUPFAM" id="SSF56399">
    <property type="entry name" value="ADP-ribosylation"/>
    <property type="match status" value="1"/>
</dbReference>
<reference evidence="3" key="2">
    <citation type="submission" date="2020-11" db="EMBL/GenBank/DDBJ databases">
        <authorList>
            <person name="McCartney M.A."/>
            <person name="Auch B."/>
            <person name="Kono T."/>
            <person name="Mallez S."/>
            <person name="Becker A."/>
            <person name="Gohl D.M."/>
            <person name="Silverstein K.A.T."/>
            <person name="Koren S."/>
            <person name="Bechman K.B."/>
            <person name="Herman A."/>
            <person name="Abrahante J.E."/>
            <person name="Garbe J."/>
        </authorList>
    </citation>
    <scope>NUCLEOTIDE SEQUENCE</scope>
    <source>
        <strain evidence="3">Duluth1</strain>
        <tissue evidence="3">Whole animal</tissue>
    </source>
</reference>
<feature type="domain" description="PARP catalytic" evidence="2">
    <location>
        <begin position="189"/>
        <end position="398"/>
    </location>
</feature>
<dbReference type="PANTHER" id="PTHR45740:SF2">
    <property type="entry name" value="POLY [ADP-RIBOSE] POLYMERASE"/>
    <property type="match status" value="1"/>
</dbReference>
<keyword evidence="1" id="KW-0520">NAD</keyword>
<organism evidence="3 4">
    <name type="scientific">Dreissena polymorpha</name>
    <name type="common">Zebra mussel</name>
    <name type="synonym">Mytilus polymorpha</name>
    <dbReference type="NCBI Taxonomy" id="45954"/>
    <lineage>
        <taxon>Eukaryota</taxon>
        <taxon>Metazoa</taxon>
        <taxon>Spiralia</taxon>
        <taxon>Lophotrochozoa</taxon>
        <taxon>Mollusca</taxon>
        <taxon>Bivalvia</taxon>
        <taxon>Autobranchia</taxon>
        <taxon>Heteroconchia</taxon>
        <taxon>Euheterodonta</taxon>
        <taxon>Imparidentia</taxon>
        <taxon>Neoheterodontei</taxon>
        <taxon>Myida</taxon>
        <taxon>Dreissenoidea</taxon>
        <taxon>Dreissenidae</taxon>
        <taxon>Dreissena</taxon>
    </lineage>
</organism>
<dbReference type="GO" id="GO:0005634">
    <property type="term" value="C:nucleus"/>
    <property type="evidence" value="ECO:0007669"/>
    <property type="project" value="TreeGrafter"/>
</dbReference>
<dbReference type="Proteomes" id="UP000828390">
    <property type="component" value="Unassembled WGS sequence"/>
</dbReference>
<proteinExistence type="predicted"/>
<sequence length="398" mass="45038">MLHVVMMVVGLSIAKFVCYKLDFEEVPLRVVACVGLITETMQCSNYVLLLTLVGPANGLMAANTTIYFRVVASVDGLLTCINLALVITPVTYRRSRQRKSTLTQPITNMEQQPLALIRVEYEKAVRKDSKRAKLPTIMKIENISVWKTDCQYEFSQVLQQCWNEHAHLIGIGKDAKGLTHSYMDIQSIRPVDNQGALWKYSCRRQAICDFAASVGGLLKNIHEYKNECSRSHVIHTDTVFQEKCALVKEKLSNNVDKKINEYYLFHGTLSLNADYIAKNGFNVNECKTSSMLGRGIYFTDSLVKADQYTKPDESGMCCVIMARVLLGDFVVAPKSSDIPSTSLQPPCKECMTTLCNDKTDTPHPRFDSVVYTGGLYKEFVVYDNWQAYPEFIIFYKRV</sequence>
<evidence type="ECO:0000313" key="3">
    <source>
        <dbReference type="EMBL" id="KAH3824442.1"/>
    </source>
</evidence>
<comment type="caution">
    <text evidence="3">The sequence shown here is derived from an EMBL/GenBank/DDBJ whole genome shotgun (WGS) entry which is preliminary data.</text>
</comment>
<gene>
    <name evidence="3" type="ORF">DPMN_126278</name>
</gene>
<dbReference type="AlphaFoldDB" id="A0A9D4GX06"/>
<dbReference type="Pfam" id="PF00644">
    <property type="entry name" value="PARP"/>
    <property type="match status" value="1"/>
</dbReference>
<accession>A0A9D4GX06</accession>
<keyword evidence="1" id="KW-0328">Glycosyltransferase</keyword>
<evidence type="ECO:0000259" key="2">
    <source>
        <dbReference type="PROSITE" id="PS51059"/>
    </source>
</evidence>
<evidence type="ECO:0000256" key="1">
    <source>
        <dbReference type="RuleBase" id="RU362114"/>
    </source>
</evidence>
<evidence type="ECO:0000313" key="4">
    <source>
        <dbReference type="Proteomes" id="UP000828390"/>
    </source>
</evidence>
<keyword evidence="4" id="KW-1185">Reference proteome</keyword>